<proteinExistence type="predicted"/>
<accession>A0A9X2B2D6</accession>
<evidence type="ECO:0000313" key="4">
    <source>
        <dbReference type="Proteomes" id="UP001139347"/>
    </source>
</evidence>
<dbReference type="Proteomes" id="UP001139347">
    <property type="component" value="Unassembled WGS sequence"/>
</dbReference>
<keyword evidence="4" id="KW-1185">Reference proteome</keyword>
<dbReference type="AlphaFoldDB" id="A0A9X2B2D6"/>
<sequence length="344" mass="40447">MMINRKEFLLAMEENNRKDVLLSMCERAEQAINESSNEGMAAELLQIVDEMYLREQERLENESHVHITFSPSNEGSLKVALSKCGKRMESRVMHWDDFYAYGPIWKLHTEEGIVLREQWLMERFNNQLFLVFKNRENRLNLIMERLAQIPDHHRIYLWGGDNTHDQVAVRLVLYALRGKPNDIHILNVTREYQKVVQKYQPDLEPRSIGHVPFNALIDIVSRFETAEPISRKTRDDLVDDWIRLSHTTDTLRIWKNGDIVGLEENAFDEDILEAVRSLQNSGDENNVQDGYVKAGRIAAELIDRNIFDSDSYFQYRIWHLVSTGQLQFKGIPYAMYLYNVKIRE</sequence>
<dbReference type="Pfam" id="PF08874">
    <property type="entry name" value="DUF1835"/>
    <property type="match status" value="1"/>
</dbReference>
<evidence type="ECO:0000259" key="2">
    <source>
        <dbReference type="Pfam" id="PF12395"/>
    </source>
</evidence>
<dbReference type="InterPro" id="IPR014973">
    <property type="entry name" value="DUF1835"/>
</dbReference>
<name>A0A9X2B2D6_9BACL</name>
<feature type="domain" description="DUF3658" evidence="2">
    <location>
        <begin position="224"/>
        <end position="336"/>
    </location>
</feature>
<dbReference type="InterPro" id="IPR022123">
    <property type="entry name" value="DUF3658"/>
</dbReference>
<organism evidence="3 4">
    <name type="scientific">Paenibacillus mangrovi</name>
    <dbReference type="NCBI Taxonomy" id="2931978"/>
    <lineage>
        <taxon>Bacteria</taxon>
        <taxon>Bacillati</taxon>
        <taxon>Bacillota</taxon>
        <taxon>Bacilli</taxon>
        <taxon>Bacillales</taxon>
        <taxon>Paenibacillaceae</taxon>
        <taxon>Paenibacillus</taxon>
    </lineage>
</organism>
<dbReference type="EMBL" id="JALIRP010000004">
    <property type="protein sequence ID" value="MCJ8012389.1"/>
    <property type="molecule type" value="Genomic_DNA"/>
</dbReference>
<comment type="caution">
    <text evidence="3">The sequence shown here is derived from an EMBL/GenBank/DDBJ whole genome shotgun (WGS) entry which is preliminary data.</text>
</comment>
<gene>
    <name evidence="3" type="ORF">MUG84_11665</name>
</gene>
<reference evidence="3" key="1">
    <citation type="submission" date="2022-04" db="EMBL/GenBank/DDBJ databases">
        <title>Paenibacillus mangrovi sp. nov., a novel endophytic bacterium isolated from bark of Kandelia candel.</title>
        <authorList>
            <person name="Tuo L."/>
        </authorList>
    </citation>
    <scope>NUCLEOTIDE SEQUENCE</scope>
    <source>
        <strain evidence="3">KQZ6P-2</strain>
    </source>
</reference>
<evidence type="ECO:0000259" key="1">
    <source>
        <dbReference type="Pfam" id="PF08874"/>
    </source>
</evidence>
<dbReference type="Pfam" id="PF12395">
    <property type="entry name" value="DUF3658"/>
    <property type="match status" value="1"/>
</dbReference>
<evidence type="ECO:0000313" key="3">
    <source>
        <dbReference type="EMBL" id="MCJ8012389.1"/>
    </source>
</evidence>
<feature type="domain" description="DUF1835" evidence="1">
    <location>
        <begin position="65"/>
        <end position="188"/>
    </location>
</feature>
<protein>
    <submittedName>
        <fullName evidence="3">DUF1835 domain-containing protein</fullName>
    </submittedName>
</protein>